<sequence length="251" mass="29070">MAQFGGQKNPPWATQFTATAVSQPDQVDSGDISENIRKENNGEVAVFLGTYAVILCCALILFIFVPGGLLQPPVRLVSQPQPARRLDPPSRFSGRNDRGGDPMPNRKDDRSRERDRERRRSRERSPQRKRSRERSPRRERERSPRRPRRVVPRYTVQFSKFSLDCRSCDMMELRRRYQNLYIPSDFFDAQFTWVDAFPMSRPFQLGNYCNFYVMHREVDPIDKNAAVLDPPDADHLYSAKVCTVSSIITAP</sequence>
<feature type="compositionally biased region" description="Basic and acidic residues" evidence="1">
    <location>
        <begin position="84"/>
        <end position="126"/>
    </location>
</feature>
<dbReference type="AlphaFoldDB" id="A0A2P4T7J4"/>
<evidence type="ECO:0000256" key="2">
    <source>
        <dbReference type="SAM" id="Phobius"/>
    </source>
</evidence>
<organism evidence="3 4">
    <name type="scientific">Bambusicola thoracicus</name>
    <name type="common">Chinese bamboo-partridge</name>
    <name type="synonym">Perdix thoracica</name>
    <dbReference type="NCBI Taxonomy" id="9083"/>
    <lineage>
        <taxon>Eukaryota</taxon>
        <taxon>Metazoa</taxon>
        <taxon>Chordata</taxon>
        <taxon>Craniata</taxon>
        <taxon>Vertebrata</taxon>
        <taxon>Euteleostomi</taxon>
        <taxon>Archelosauria</taxon>
        <taxon>Archosauria</taxon>
        <taxon>Dinosauria</taxon>
        <taxon>Saurischia</taxon>
        <taxon>Theropoda</taxon>
        <taxon>Coelurosauria</taxon>
        <taxon>Aves</taxon>
        <taxon>Neognathae</taxon>
        <taxon>Galloanserae</taxon>
        <taxon>Galliformes</taxon>
        <taxon>Phasianidae</taxon>
        <taxon>Perdicinae</taxon>
        <taxon>Bambusicola</taxon>
    </lineage>
</organism>
<dbReference type="EMBL" id="PPHD01006087">
    <property type="protein sequence ID" value="POI32339.1"/>
    <property type="molecule type" value="Genomic_DNA"/>
</dbReference>
<keyword evidence="4" id="KW-1185">Reference proteome</keyword>
<dbReference type="Proteomes" id="UP000237246">
    <property type="component" value="Unassembled WGS sequence"/>
</dbReference>
<evidence type="ECO:0000313" key="3">
    <source>
        <dbReference type="EMBL" id="POI32339.1"/>
    </source>
</evidence>
<gene>
    <name evidence="3" type="ORF">CIB84_003909</name>
</gene>
<keyword evidence="2" id="KW-1133">Transmembrane helix</keyword>
<accession>A0A2P4T7J4</accession>
<protein>
    <submittedName>
        <fullName evidence="3">Uncharacterized protein</fullName>
    </submittedName>
</protein>
<evidence type="ECO:0000313" key="4">
    <source>
        <dbReference type="Proteomes" id="UP000237246"/>
    </source>
</evidence>
<comment type="caution">
    <text evidence="3">The sequence shown here is derived from an EMBL/GenBank/DDBJ whole genome shotgun (WGS) entry which is preliminary data.</text>
</comment>
<dbReference type="OrthoDB" id="21006at2759"/>
<keyword evidence="2" id="KW-0812">Transmembrane</keyword>
<dbReference type="GO" id="GO:0005634">
    <property type="term" value="C:nucleus"/>
    <property type="evidence" value="ECO:0007669"/>
    <property type="project" value="TreeGrafter"/>
</dbReference>
<feature type="transmembrane region" description="Helical" evidence="2">
    <location>
        <begin position="44"/>
        <end position="65"/>
    </location>
</feature>
<dbReference type="PANTHER" id="PTHR14304:SF14">
    <property type="entry name" value="CELL DIVISION CYCLE AND APOPTOSIS REGULATOR PROTEIN 1"/>
    <property type="match status" value="1"/>
</dbReference>
<feature type="compositionally biased region" description="Basic and acidic residues" evidence="1">
    <location>
        <begin position="133"/>
        <end position="144"/>
    </location>
</feature>
<name>A0A2P4T7J4_BAMTH</name>
<reference evidence="3 4" key="1">
    <citation type="submission" date="2018-01" db="EMBL/GenBank/DDBJ databases">
        <title>Comparison of the Chinese Bamboo Partridge and Red Junglefowl genome sequences highlights the importance of demography in genome evolution.</title>
        <authorList>
            <person name="Tiley G.P."/>
            <person name="Kimball R.T."/>
            <person name="Braun E.L."/>
            <person name="Burleigh J.G."/>
        </authorList>
    </citation>
    <scope>NUCLEOTIDE SEQUENCE [LARGE SCALE GENOMIC DNA]</scope>
    <source>
        <strain evidence="3">RTK389</strain>
        <tissue evidence="3">Blood</tissue>
    </source>
</reference>
<evidence type="ECO:0000256" key="1">
    <source>
        <dbReference type="SAM" id="MobiDB-lite"/>
    </source>
</evidence>
<dbReference type="GO" id="GO:0006355">
    <property type="term" value="P:regulation of DNA-templated transcription"/>
    <property type="evidence" value="ECO:0007669"/>
    <property type="project" value="InterPro"/>
</dbReference>
<keyword evidence="2" id="KW-0472">Membrane</keyword>
<feature type="region of interest" description="Disordered" evidence="1">
    <location>
        <begin position="79"/>
        <end position="148"/>
    </location>
</feature>
<proteinExistence type="predicted"/>
<dbReference type="PANTHER" id="PTHR14304">
    <property type="entry name" value="CELL DIVISION CYCLE AND APOPTOSIS REGULATOR PROTEIN"/>
    <property type="match status" value="1"/>
</dbReference>
<dbReference type="InterPro" id="IPR025224">
    <property type="entry name" value="CCAR1/CCAR2"/>
</dbReference>